<dbReference type="Pfam" id="PF00535">
    <property type="entry name" value="Glycos_transf_2"/>
    <property type="match status" value="1"/>
</dbReference>
<dbReference type="Proteomes" id="UP000245429">
    <property type="component" value="Chromosome"/>
</dbReference>
<gene>
    <name evidence="2" type="ORF">DI487_03545</name>
</gene>
<dbReference type="Gene3D" id="3.90.550.10">
    <property type="entry name" value="Spore Coat Polysaccharide Biosynthesis Protein SpsA, Chain A"/>
    <property type="match status" value="1"/>
</dbReference>
<dbReference type="InterPro" id="IPR001173">
    <property type="entry name" value="Glyco_trans_2-like"/>
</dbReference>
<dbReference type="SUPFAM" id="SSF53448">
    <property type="entry name" value="Nucleotide-diphospho-sugar transferases"/>
    <property type="match status" value="1"/>
</dbReference>
<dbReference type="EMBL" id="CP029463">
    <property type="protein sequence ID" value="AWM13026.1"/>
    <property type="molecule type" value="Genomic_DNA"/>
</dbReference>
<evidence type="ECO:0000259" key="1">
    <source>
        <dbReference type="Pfam" id="PF00535"/>
    </source>
</evidence>
<sequence length="345" mass="39309">MRVGFNPEKENKEIVLENYHRVIVPVYIPNFEGYFADLFEVFRLCLDSLLLTAHNKTRITIYNNNSHPEVKAYIDEKYQESGLIDQVFHSKENLGKINAILAAAKGNLEPLITITDADVLFKKGWQEAVEKTFLAFPEAGMISPVPSSKVYKMFTGNNWFYGLFKGKLAFEKVEDPEAMHRFDLSLGNKELMYKPVHLEKYLVLSNKSTGGKAVMGCGHFVATLKREVFDKGTNQPAFIKIVGGVENRFIDFPNEKLGLLRLATKENYAYHMGNHTEEWMYEEFKELDPKDKSITAFSGKEFVFQPVSGWGQSVGGKIKQLLDRKKINLLVLGKLGLTKDEAQQY</sequence>
<evidence type="ECO:0000313" key="2">
    <source>
        <dbReference type="EMBL" id="AWM13026.1"/>
    </source>
</evidence>
<reference evidence="2 3" key="1">
    <citation type="submission" date="2018-05" db="EMBL/GenBank/DDBJ databases">
        <title>Flavobacterium sp. MEBiC07310.</title>
        <authorList>
            <person name="Baek K."/>
        </authorList>
    </citation>
    <scope>NUCLEOTIDE SEQUENCE [LARGE SCALE GENOMIC DNA]</scope>
    <source>
        <strain evidence="2 3">MEBiC07310</strain>
    </source>
</reference>
<proteinExistence type="predicted"/>
<dbReference type="CDD" id="cd00761">
    <property type="entry name" value="Glyco_tranf_GTA_type"/>
    <property type="match status" value="1"/>
</dbReference>
<protein>
    <recommendedName>
        <fullName evidence="1">Glycosyltransferase 2-like domain-containing protein</fullName>
    </recommendedName>
</protein>
<evidence type="ECO:0000313" key="3">
    <source>
        <dbReference type="Proteomes" id="UP000245429"/>
    </source>
</evidence>
<organism evidence="2 3">
    <name type="scientific">Flavobacterium sediminis</name>
    <dbReference type="NCBI Taxonomy" id="2201181"/>
    <lineage>
        <taxon>Bacteria</taxon>
        <taxon>Pseudomonadati</taxon>
        <taxon>Bacteroidota</taxon>
        <taxon>Flavobacteriia</taxon>
        <taxon>Flavobacteriales</taxon>
        <taxon>Flavobacteriaceae</taxon>
        <taxon>Flavobacterium</taxon>
    </lineage>
</organism>
<dbReference type="RefSeq" id="WP_109568434.1">
    <property type="nucleotide sequence ID" value="NZ_CP029463.1"/>
</dbReference>
<accession>A0A2U8QT12</accession>
<feature type="domain" description="Glycosyltransferase 2-like" evidence="1">
    <location>
        <begin position="40"/>
        <end position="143"/>
    </location>
</feature>
<keyword evidence="3" id="KW-1185">Reference proteome</keyword>
<dbReference type="InterPro" id="IPR029044">
    <property type="entry name" value="Nucleotide-diphossugar_trans"/>
</dbReference>
<name>A0A2U8QT12_9FLAO</name>
<dbReference type="KEGG" id="fse:DI487_03545"/>
<dbReference type="OrthoDB" id="1116632at2"/>
<dbReference type="AlphaFoldDB" id="A0A2U8QT12"/>